<dbReference type="Gramene" id="KMS64617">
    <property type="protein sequence ID" value="KMS64617"/>
    <property type="gene ID" value="BVRB_018440"/>
</dbReference>
<dbReference type="Proteomes" id="UP000035740">
    <property type="component" value="Unassembled WGS sequence"/>
</dbReference>
<dbReference type="AlphaFoldDB" id="A0A0J7YLU3"/>
<sequence length="82" mass="9349">MSSKSSSASSSLPFLPGYSIPVDIPQAFHKQHQFDLSYGVPVTDVYEHRQLDRPIHTDDRFPKERPGYSGIEPDKWHKKLPA</sequence>
<feature type="compositionally biased region" description="Basic and acidic residues" evidence="1">
    <location>
        <begin position="51"/>
        <end position="66"/>
    </location>
</feature>
<dbReference type="EMBL" id="KQ126924">
    <property type="protein sequence ID" value="KMS64617.1"/>
    <property type="molecule type" value="Genomic_DNA"/>
</dbReference>
<name>A0A0J7YLU3_BETVV</name>
<proteinExistence type="predicted"/>
<evidence type="ECO:0000313" key="3">
    <source>
        <dbReference type="Proteomes" id="UP000035740"/>
    </source>
</evidence>
<protein>
    <submittedName>
        <fullName evidence="2">Uncharacterized protein</fullName>
    </submittedName>
</protein>
<reference evidence="2 3" key="1">
    <citation type="journal article" date="2014" name="Nature">
        <title>The genome of the recently domesticated crop plant sugar beet (Beta vulgaris).</title>
        <authorList>
            <person name="Dohm J.C."/>
            <person name="Minoche A.E."/>
            <person name="Holtgrawe D."/>
            <person name="Capella-Gutierrez S."/>
            <person name="Zakrzewski F."/>
            <person name="Tafer H."/>
            <person name="Rupp O."/>
            <person name="Sorensen T.R."/>
            <person name="Stracke R."/>
            <person name="Reinhardt R."/>
            <person name="Goesmann A."/>
            <person name="Kraft T."/>
            <person name="Schulz B."/>
            <person name="Stadler P.F."/>
            <person name="Schmidt T."/>
            <person name="Gabaldon T."/>
            <person name="Lehrach H."/>
            <person name="Weisshaar B."/>
            <person name="Himmelbauer H."/>
        </authorList>
    </citation>
    <scope>NUCLEOTIDE SEQUENCE [LARGE SCALE GENOMIC DNA]</scope>
    <source>
        <tissue evidence="2">Taproot</tissue>
    </source>
</reference>
<feature type="non-terminal residue" evidence="2">
    <location>
        <position position="82"/>
    </location>
</feature>
<feature type="region of interest" description="Disordered" evidence="1">
    <location>
        <begin position="51"/>
        <end position="82"/>
    </location>
</feature>
<evidence type="ECO:0000256" key="1">
    <source>
        <dbReference type="SAM" id="MobiDB-lite"/>
    </source>
</evidence>
<accession>A0A0J7YLU3</accession>
<evidence type="ECO:0000313" key="2">
    <source>
        <dbReference type="EMBL" id="KMS64617.1"/>
    </source>
</evidence>
<keyword evidence="3" id="KW-1185">Reference proteome</keyword>
<gene>
    <name evidence="2" type="ORF">BVRB_018440</name>
</gene>
<organism evidence="2 3">
    <name type="scientific">Beta vulgaris subsp. vulgaris</name>
    <name type="common">Beet</name>
    <dbReference type="NCBI Taxonomy" id="3555"/>
    <lineage>
        <taxon>Eukaryota</taxon>
        <taxon>Viridiplantae</taxon>
        <taxon>Streptophyta</taxon>
        <taxon>Embryophyta</taxon>
        <taxon>Tracheophyta</taxon>
        <taxon>Spermatophyta</taxon>
        <taxon>Magnoliopsida</taxon>
        <taxon>eudicotyledons</taxon>
        <taxon>Gunneridae</taxon>
        <taxon>Pentapetalae</taxon>
        <taxon>Caryophyllales</taxon>
        <taxon>Chenopodiaceae</taxon>
        <taxon>Betoideae</taxon>
        <taxon>Beta</taxon>
    </lineage>
</organism>